<dbReference type="AlphaFoldDB" id="A0A4Y9ZVA3"/>
<dbReference type="STRING" id="135208.A0A4Y9ZVA3"/>
<protein>
    <submittedName>
        <fullName evidence="1">Uncharacterized protein</fullName>
    </submittedName>
</protein>
<evidence type="ECO:0000313" key="1">
    <source>
        <dbReference type="EMBL" id="TFY77801.1"/>
    </source>
</evidence>
<gene>
    <name evidence="1" type="ORF">EWM64_g6209</name>
</gene>
<name>A0A4Y9ZVA3_9AGAM</name>
<dbReference type="Pfam" id="PF18758">
    <property type="entry name" value="KDZ"/>
    <property type="match status" value="1"/>
</dbReference>
<reference evidence="1 2" key="1">
    <citation type="submission" date="2019-02" db="EMBL/GenBank/DDBJ databases">
        <title>Genome sequencing of the rare red list fungi Hericium alpestre (H. flagellum).</title>
        <authorList>
            <person name="Buettner E."/>
            <person name="Kellner H."/>
        </authorList>
    </citation>
    <scope>NUCLEOTIDE SEQUENCE [LARGE SCALE GENOMIC DNA]</scope>
    <source>
        <strain evidence="1 2">DSM 108284</strain>
    </source>
</reference>
<comment type="caution">
    <text evidence="1">The sequence shown here is derived from an EMBL/GenBank/DDBJ whole genome shotgun (WGS) entry which is preliminary data.</text>
</comment>
<proteinExistence type="predicted"/>
<dbReference type="Proteomes" id="UP000298061">
    <property type="component" value="Unassembled WGS sequence"/>
</dbReference>
<accession>A0A4Y9ZVA3</accession>
<sequence>MRCDASGTSEWQSMQAGAMMHLPGKNLPDGWEKVPPHLRYLYTLLLAMDANFKAKLKNHGYKDIELAAGMGYFVPEPLYCKHLNLHKDEAEMKSCDSNFAAVDHANTPAQKQFAINGIGMVFSKKFPARMLKFLPEYRIDLKLTDVKFWVSKFHLPAHGTSFQVPYSFNFTEGVGHTCGEGIEANWSKSNGATLSTREMSHGAWHEALNDVFSTMNWHKTRSMGTQLLRLLKEAVTLLQKQEINFQEHKQTFSAEIIEEWDKMIQEWDADKNKPNPYEEPVVKTSLADVRLQLTQEEAVEASRGVVAPHETMATSFLIAGLEIQEQQCLLQHHKTSEDTDTVKQKTALQEKQNAL</sequence>
<dbReference type="OrthoDB" id="2804062at2759"/>
<keyword evidence="2" id="KW-1185">Reference proteome</keyword>
<organism evidence="1 2">
    <name type="scientific">Hericium alpestre</name>
    <dbReference type="NCBI Taxonomy" id="135208"/>
    <lineage>
        <taxon>Eukaryota</taxon>
        <taxon>Fungi</taxon>
        <taxon>Dikarya</taxon>
        <taxon>Basidiomycota</taxon>
        <taxon>Agaricomycotina</taxon>
        <taxon>Agaricomycetes</taxon>
        <taxon>Russulales</taxon>
        <taxon>Hericiaceae</taxon>
        <taxon>Hericium</taxon>
    </lineage>
</organism>
<dbReference type="InterPro" id="IPR040521">
    <property type="entry name" value="KDZ"/>
</dbReference>
<dbReference type="EMBL" id="SFCI01000820">
    <property type="protein sequence ID" value="TFY77801.1"/>
    <property type="molecule type" value="Genomic_DNA"/>
</dbReference>
<evidence type="ECO:0000313" key="2">
    <source>
        <dbReference type="Proteomes" id="UP000298061"/>
    </source>
</evidence>